<reference evidence="10" key="1">
    <citation type="submission" date="2022-11" db="EMBL/GenBank/DDBJ databases">
        <authorList>
            <person name="Petersen C."/>
        </authorList>
    </citation>
    <scope>NUCLEOTIDE SEQUENCE</scope>
    <source>
        <strain evidence="10">IBT 30761</strain>
    </source>
</reference>
<keyword evidence="8" id="KW-0732">Signal</keyword>
<feature type="transmembrane region" description="Helical" evidence="7">
    <location>
        <begin position="354"/>
        <end position="376"/>
    </location>
</feature>
<evidence type="ECO:0000256" key="4">
    <source>
        <dbReference type="ARBA" id="ARBA00022982"/>
    </source>
</evidence>
<dbReference type="Gene3D" id="1.20.120.1770">
    <property type="match status" value="1"/>
</dbReference>
<evidence type="ECO:0000313" key="11">
    <source>
        <dbReference type="Proteomes" id="UP001149074"/>
    </source>
</evidence>
<dbReference type="SUPFAM" id="SSF49344">
    <property type="entry name" value="CBD9-like"/>
    <property type="match status" value="1"/>
</dbReference>
<dbReference type="GeneID" id="81353785"/>
<gene>
    <name evidence="10" type="ORF">N7532_002312</name>
</gene>
<reference evidence="10" key="2">
    <citation type="journal article" date="2023" name="IMA Fungus">
        <title>Comparative genomic study of the Penicillium genus elucidates a diverse pangenome and 15 lateral gene transfer events.</title>
        <authorList>
            <person name="Petersen C."/>
            <person name="Sorensen T."/>
            <person name="Nielsen M.R."/>
            <person name="Sondergaard T.E."/>
            <person name="Sorensen J.L."/>
            <person name="Fitzpatrick D.A."/>
            <person name="Frisvad J.C."/>
            <person name="Nielsen K.L."/>
        </authorList>
    </citation>
    <scope>NUCLEOTIDE SEQUENCE</scope>
    <source>
        <strain evidence="10">IBT 30761</strain>
    </source>
</reference>
<dbReference type="CDD" id="cd09630">
    <property type="entry name" value="CDH_like_cytochrome"/>
    <property type="match status" value="1"/>
</dbReference>
<dbReference type="Gene3D" id="2.60.40.1210">
    <property type="entry name" value="Cellobiose dehydrogenase, cytochrome domain"/>
    <property type="match status" value="1"/>
</dbReference>
<dbReference type="InterPro" id="IPR005018">
    <property type="entry name" value="DOMON_domain"/>
</dbReference>
<evidence type="ECO:0000256" key="6">
    <source>
        <dbReference type="ARBA" id="ARBA00023136"/>
    </source>
</evidence>
<dbReference type="RefSeq" id="XP_056477778.1">
    <property type="nucleotide sequence ID" value="XM_056614806.1"/>
</dbReference>
<feature type="transmembrane region" description="Helical" evidence="7">
    <location>
        <begin position="283"/>
        <end position="302"/>
    </location>
</feature>
<feature type="chain" id="PRO_5040759933" description="Cytochrome b561 domain-containing protein" evidence="8">
    <location>
        <begin position="19"/>
        <end position="387"/>
    </location>
</feature>
<keyword evidence="2" id="KW-0813">Transport</keyword>
<accession>A0A9W9KLD9</accession>
<evidence type="ECO:0000256" key="8">
    <source>
        <dbReference type="SAM" id="SignalP"/>
    </source>
</evidence>
<dbReference type="CDD" id="cd08760">
    <property type="entry name" value="Cyt_b561_FRRS1_like"/>
    <property type="match status" value="1"/>
</dbReference>
<feature type="domain" description="Cytochrome b561" evidence="9">
    <location>
        <begin position="177"/>
        <end position="377"/>
    </location>
</feature>
<feature type="signal peptide" evidence="8">
    <location>
        <begin position="1"/>
        <end position="18"/>
    </location>
</feature>
<keyword evidence="4" id="KW-0249">Electron transport</keyword>
<feature type="transmembrane region" description="Helical" evidence="7">
    <location>
        <begin position="216"/>
        <end position="239"/>
    </location>
</feature>
<evidence type="ECO:0000256" key="7">
    <source>
        <dbReference type="SAM" id="Phobius"/>
    </source>
</evidence>
<organism evidence="10 11">
    <name type="scientific">Penicillium argentinense</name>
    <dbReference type="NCBI Taxonomy" id="1131581"/>
    <lineage>
        <taxon>Eukaryota</taxon>
        <taxon>Fungi</taxon>
        <taxon>Dikarya</taxon>
        <taxon>Ascomycota</taxon>
        <taxon>Pezizomycotina</taxon>
        <taxon>Eurotiomycetes</taxon>
        <taxon>Eurotiomycetidae</taxon>
        <taxon>Eurotiales</taxon>
        <taxon>Aspergillaceae</taxon>
        <taxon>Penicillium</taxon>
    </lineage>
</organism>
<sequence>MQPLPYFWLLSATVLAQIQEFSPPGYSGISFDVNIPSHTASSGSGPIFFQLKSTHELEWFAWGQGSQMLGANIFVVYASSDGTNITVSPRLGLQHVMPTYNSEAKLTVLDGSGVNNGVMTANVRCDSCISWSGGSINPTSSSSSWVWAVKSGSWIESDSPSVSIVKHDNSGVASINLQQATGGSSENPFATLNGTIPSSSGSASTFNPDSVNNLRIAHAVIMIVAFAILFPSFALLLHVVPSSMIVQVHAFLQLFTLCLAIAGMGIGISMAQKLHEVEEYHPIIGIVTVSLLVLFQPVMGYLQHRHFLKMGEKGVFAYAHRWLGRILLALGVINGGLGFRLAGVGSKDAPTGAVVAYSVVVGVVAVVYLAYIVFVSGKGTRIIRRRT</sequence>
<dbReference type="EMBL" id="JAPQKI010000003">
    <property type="protein sequence ID" value="KAJ5109667.1"/>
    <property type="molecule type" value="Genomic_DNA"/>
</dbReference>
<dbReference type="Pfam" id="PF16010">
    <property type="entry name" value="CDH-cyt"/>
    <property type="match status" value="1"/>
</dbReference>
<feature type="transmembrane region" description="Helical" evidence="7">
    <location>
        <begin position="322"/>
        <end position="342"/>
    </location>
</feature>
<comment type="subcellular location">
    <subcellularLocation>
        <location evidence="1">Membrane</location>
    </subcellularLocation>
</comment>
<evidence type="ECO:0000256" key="3">
    <source>
        <dbReference type="ARBA" id="ARBA00022692"/>
    </source>
</evidence>
<comment type="caution">
    <text evidence="10">The sequence shown here is derived from an EMBL/GenBank/DDBJ whole genome shotgun (WGS) entry which is preliminary data.</text>
</comment>
<evidence type="ECO:0000259" key="9">
    <source>
        <dbReference type="PROSITE" id="PS50939"/>
    </source>
</evidence>
<dbReference type="InterPro" id="IPR015920">
    <property type="entry name" value="Cellobiose_DH-like_cyt"/>
</dbReference>
<dbReference type="InterPro" id="IPR006593">
    <property type="entry name" value="Cyt_b561/ferric_Rdtase_TM"/>
</dbReference>
<feature type="transmembrane region" description="Helical" evidence="7">
    <location>
        <begin position="251"/>
        <end position="271"/>
    </location>
</feature>
<dbReference type="AlphaFoldDB" id="A0A9W9KLD9"/>
<dbReference type="OrthoDB" id="19261at2759"/>
<dbReference type="PROSITE" id="PS50939">
    <property type="entry name" value="CYTOCHROME_B561"/>
    <property type="match status" value="1"/>
</dbReference>
<protein>
    <recommendedName>
        <fullName evidence="9">Cytochrome b561 domain-containing protein</fullName>
    </recommendedName>
</protein>
<keyword evidence="11" id="KW-1185">Reference proteome</keyword>
<keyword evidence="5 7" id="KW-1133">Transmembrane helix</keyword>
<evidence type="ECO:0000256" key="5">
    <source>
        <dbReference type="ARBA" id="ARBA00022989"/>
    </source>
</evidence>
<keyword evidence="6 7" id="KW-0472">Membrane</keyword>
<dbReference type="SMART" id="SM00665">
    <property type="entry name" value="B561"/>
    <property type="match status" value="1"/>
</dbReference>
<dbReference type="PANTHER" id="PTHR47797">
    <property type="entry name" value="DEHYDROGENASE, PUTATIVE (AFU_ORTHOLOGUE AFUA_8G05805)-RELATED"/>
    <property type="match status" value="1"/>
</dbReference>
<evidence type="ECO:0000313" key="10">
    <source>
        <dbReference type="EMBL" id="KAJ5109667.1"/>
    </source>
</evidence>
<evidence type="ECO:0000256" key="2">
    <source>
        <dbReference type="ARBA" id="ARBA00022448"/>
    </source>
</evidence>
<proteinExistence type="predicted"/>
<dbReference type="GO" id="GO:0016020">
    <property type="term" value="C:membrane"/>
    <property type="evidence" value="ECO:0007669"/>
    <property type="project" value="UniProtKB-SubCell"/>
</dbReference>
<name>A0A9W9KLD9_9EURO</name>
<dbReference type="PANTHER" id="PTHR47797:SF1">
    <property type="entry name" value="CYTOCHROME B561 DOMAIN-CONTAINING PROTEIN-RELATED"/>
    <property type="match status" value="1"/>
</dbReference>
<dbReference type="Proteomes" id="UP001149074">
    <property type="component" value="Unassembled WGS sequence"/>
</dbReference>
<dbReference type="SMART" id="SM00664">
    <property type="entry name" value="DoH"/>
    <property type="match status" value="1"/>
</dbReference>
<evidence type="ECO:0000256" key="1">
    <source>
        <dbReference type="ARBA" id="ARBA00004370"/>
    </source>
</evidence>
<keyword evidence="3 7" id="KW-0812">Transmembrane</keyword>